<dbReference type="RefSeq" id="WP_003321247.1">
    <property type="nucleotide sequence ID" value="NZ_ALPT02000044.1"/>
</dbReference>
<comment type="similarity">
    <text evidence="1">Belongs to the DnaB/DnaD family.</text>
</comment>
<organism evidence="4 5">
    <name type="scientific">Alkalihalobacillus alcalophilus ATCC 27647 = CGMCC 1.3604</name>
    <dbReference type="NCBI Taxonomy" id="1218173"/>
    <lineage>
        <taxon>Bacteria</taxon>
        <taxon>Bacillati</taxon>
        <taxon>Bacillota</taxon>
        <taxon>Bacilli</taxon>
        <taxon>Bacillales</taxon>
        <taxon>Bacillaceae</taxon>
        <taxon>Alkalihalobacillus</taxon>
    </lineage>
</organism>
<comment type="caution">
    <text evidence="4">The sequence shown here is derived from an EMBL/GenBank/DDBJ whole genome shotgun (WGS) entry which is preliminary data.</text>
</comment>
<feature type="region of interest" description="Disordered" evidence="2">
    <location>
        <begin position="141"/>
        <end position="161"/>
    </location>
</feature>
<dbReference type="PANTHER" id="PTHR37293:SF6">
    <property type="entry name" value="DNA REPLICATION PROTEIN DNAD"/>
    <property type="match status" value="1"/>
</dbReference>
<dbReference type="InterPro" id="IPR053162">
    <property type="entry name" value="DnaD"/>
</dbReference>
<dbReference type="SUPFAM" id="SSF158499">
    <property type="entry name" value="DnaD domain-like"/>
    <property type="match status" value="1"/>
</dbReference>
<dbReference type="Proteomes" id="UP000297014">
    <property type="component" value="Unassembled WGS sequence"/>
</dbReference>
<proteinExistence type="inferred from homology"/>
<evidence type="ECO:0000256" key="2">
    <source>
        <dbReference type="SAM" id="MobiDB-lite"/>
    </source>
</evidence>
<reference evidence="4 5" key="1">
    <citation type="submission" date="2014-01" db="EMBL/GenBank/DDBJ databases">
        <title>Draft genome sequencing of Bacillus alcalophilus CGMCC 1.3604.</title>
        <authorList>
            <person name="Yang J."/>
            <person name="Diao L."/>
            <person name="Yang S."/>
        </authorList>
    </citation>
    <scope>NUCLEOTIDE SEQUENCE [LARGE SCALE GENOMIC DNA]</scope>
    <source>
        <strain evidence="4 5">CGMCC 1.3604</strain>
    </source>
</reference>
<dbReference type="NCBIfam" id="TIGR01446">
    <property type="entry name" value="DnaD_dom"/>
    <property type="match status" value="1"/>
</dbReference>
<evidence type="ECO:0000256" key="1">
    <source>
        <dbReference type="ARBA" id="ARBA00093462"/>
    </source>
</evidence>
<dbReference type="Pfam" id="PF07261">
    <property type="entry name" value="DnaB_2"/>
    <property type="match status" value="1"/>
</dbReference>
<accession>A0A4V3X8S0</accession>
<gene>
    <name evidence="4" type="ORF">AJ85_05775</name>
</gene>
<dbReference type="EMBL" id="JALP01000078">
    <property type="protein sequence ID" value="THG91332.1"/>
    <property type="molecule type" value="Genomic_DNA"/>
</dbReference>
<name>A0A4V3X8S0_ALKAL</name>
<dbReference type="InterPro" id="IPR034829">
    <property type="entry name" value="DnaD-like_sf"/>
</dbReference>
<dbReference type="Gene3D" id="1.10.10.630">
    <property type="entry name" value="DnaD domain-like"/>
    <property type="match status" value="1"/>
</dbReference>
<dbReference type="OrthoDB" id="9770238at2"/>
<evidence type="ECO:0000259" key="3">
    <source>
        <dbReference type="Pfam" id="PF07261"/>
    </source>
</evidence>
<protein>
    <recommendedName>
        <fullName evidence="3">DnaB/C C-terminal domain-containing protein</fullName>
    </recommendedName>
</protein>
<dbReference type="InterPro" id="IPR006343">
    <property type="entry name" value="DnaB/C_C"/>
</dbReference>
<evidence type="ECO:0000313" key="5">
    <source>
        <dbReference type="Proteomes" id="UP000297014"/>
    </source>
</evidence>
<evidence type="ECO:0000313" key="4">
    <source>
        <dbReference type="EMBL" id="THG91332.1"/>
    </source>
</evidence>
<dbReference type="PANTHER" id="PTHR37293">
    <property type="entry name" value="PHAGE REPLICATION PROTEIN-RELATED"/>
    <property type="match status" value="1"/>
</dbReference>
<sequence length="171" mass="20315">MRKLELFYCPDCELDFGVAKSKELYSVQCPICVGHEEVINTERTVNFRPYKEESNSPTALYTMIEREFARPLSPMELQTIGMWLDEDQHSDELIVAALREAVVSNVRTIRYIDRILTNWKQNGITTIQQVREHTSKFRENQPNRFQKKTARPERQESESKRTVPWYNWLEQ</sequence>
<feature type="compositionally biased region" description="Basic and acidic residues" evidence="2">
    <location>
        <begin position="150"/>
        <end position="161"/>
    </location>
</feature>
<dbReference type="AlphaFoldDB" id="A0A4V3X8S0"/>
<feature type="domain" description="DnaB/C C-terminal" evidence="3">
    <location>
        <begin position="62"/>
        <end position="133"/>
    </location>
</feature>